<feature type="compositionally biased region" description="Polar residues" evidence="5">
    <location>
        <begin position="752"/>
        <end position="778"/>
    </location>
</feature>
<evidence type="ECO:0000313" key="7">
    <source>
        <dbReference type="EMBL" id="KAJ8320777.1"/>
    </source>
</evidence>
<evidence type="ECO:0000256" key="2">
    <source>
        <dbReference type="ARBA" id="ARBA00022771"/>
    </source>
</evidence>
<dbReference type="SUPFAM" id="SSF57667">
    <property type="entry name" value="beta-beta-alpha zinc fingers"/>
    <property type="match status" value="4"/>
</dbReference>
<dbReference type="PROSITE" id="PS50157">
    <property type="entry name" value="ZINC_FINGER_C2H2_2"/>
    <property type="match status" value="6"/>
</dbReference>
<dbReference type="PANTHER" id="PTHR23235">
    <property type="entry name" value="KRUEPPEL-LIKE TRANSCRIPTION FACTOR"/>
    <property type="match status" value="1"/>
</dbReference>
<keyword evidence="1" id="KW-0479">Metal-binding</keyword>
<evidence type="ECO:0000256" key="1">
    <source>
        <dbReference type="ARBA" id="ARBA00022723"/>
    </source>
</evidence>
<feature type="domain" description="C2H2-type" evidence="6">
    <location>
        <begin position="306"/>
        <end position="335"/>
    </location>
</feature>
<feature type="compositionally biased region" description="Basic and acidic residues" evidence="5">
    <location>
        <begin position="729"/>
        <end position="743"/>
    </location>
</feature>
<feature type="domain" description="C2H2-type" evidence="6">
    <location>
        <begin position="276"/>
        <end position="305"/>
    </location>
</feature>
<proteinExistence type="predicted"/>
<dbReference type="SMART" id="SM00355">
    <property type="entry name" value="ZnF_C2H2"/>
    <property type="match status" value="6"/>
</dbReference>
<feature type="domain" description="C2H2-type" evidence="6">
    <location>
        <begin position="684"/>
        <end position="713"/>
    </location>
</feature>
<feature type="domain" description="C2H2-type" evidence="6">
    <location>
        <begin position="654"/>
        <end position="683"/>
    </location>
</feature>
<evidence type="ECO:0000313" key="8">
    <source>
        <dbReference type="Proteomes" id="UP001217089"/>
    </source>
</evidence>
<feature type="domain" description="C2H2-type" evidence="6">
    <location>
        <begin position="714"/>
        <end position="741"/>
    </location>
</feature>
<keyword evidence="2 4" id="KW-0863">Zinc-finger</keyword>
<dbReference type="InterPro" id="IPR013087">
    <property type="entry name" value="Znf_C2H2_type"/>
</dbReference>
<dbReference type="PROSITE" id="PS00028">
    <property type="entry name" value="ZINC_FINGER_C2H2_1"/>
    <property type="match status" value="6"/>
</dbReference>
<sequence length="778" mass="85749">MAMLAAQCNKLEDRSQSPDLKGFHPWKRPVAAVTAPDIMTFTPQRLSGLSASCVSSPGLGYSVRSSSLGNCPTSASADWIYPSSVISQHPSSDSSSSNYPHKMHSSDSCMSASVLSNVYSRIQPVNGHSYESWSLNMNIAHMKEVQPSSNHASSWWDIHSNPSNWYSDIQGASSALHSQMQSNYSNSEFPLPHSLSSGSTSYLPTSQQNIQDTYKSMFSAQTETVSPFLPRPVLPNVTTSKSTKRLNGRATCACPNCQEAERYGGPGANMRKKNVHSCHIPGCGKIYNKSSHLKAHLRWHTGERPFVCNWLFCGKRFTRSDELQRHLRTHTGEKRFACLVCNKRFMRSDHLSKHAKTHTEEPHHFGGTPLAMLAAQCNKISNRSPPPLADAAVGKGFHPWKKPLPTLTSTPSPISFSAHKDGNSINSANMTSSGLGYSRGNTTSNCVSSYNSDIFYPMSTHAQSENTQSSLLQKMHSESGISAPSLSNMYSRVPTVTAHPYESWPFNISSTNPHNIKTEVTSSVNAASSWWDVHASPSNWLSDSSAAVGLHSQLSSNYPGAEYSIGHALGGNTPPFLASSQHLLQDTYKSMMPPQNDISASSVSSLQLRTGLTGIPSPRSQRRYTGRATCDCPNCQEAERLGPAASHLRKKITHNCHIPGCGKIYNKSSHLKAHLRWHTGERPFVCNWLFCGKRFTRSDELQRHLRTHTGEKRFACPVCNKRFMRSDHLSKHTKIHSSEKKTSGSDSEDSQEQNNISTSQTASGNVRQLPNRNNEPMK</sequence>
<name>A0ABQ9FVE9_TEGGR</name>
<evidence type="ECO:0000256" key="3">
    <source>
        <dbReference type="ARBA" id="ARBA00022833"/>
    </source>
</evidence>
<evidence type="ECO:0000256" key="4">
    <source>
        <dbReference type="PROSITE-ProRule" id="PRU00042"/>
    </source>
</evidence>
<feature type="region of interest" description="Disordered" evidence="5">
    <location>
        <begin position="729"/>
        <end position="778"/>
    </location>
</feature>
<organism evidence="7 8">
    <name type="scientific">Tegillarca granosa</name>
    <name type="common">Malaysian cockle</name>
    <name type="synonym">Anadara granosa</name>
    <dbReference type="NCBI Taxonomy" id="220873"/>
    <lineage>
        <taxon>Eukaryota</taxon>
        <taxon>Metazoa</taxon>
        <taxon>Spiralia</taxon>
        <taxon>Lophotrochozoa</taxon>
        <taxon>Mollusca</taxon>
        <taxon>Bivalvia</taxon>
        <taxon>Autobranchia</taxon>
        <taxon>Pteriomorphia</taxon>
        <taxon>Arcoida</taxon>
        <taxon>Arcoidea</taxon>
        <taxon>Arcidae</taxon>
        <taxon>Tegillarca</taxon>
    </lineage>
</organism>
<evidence type="ECO:0000259" key="6">
    <source>
        <dbReference type="PROSITE" id="PS50157"/>
    </source>
</evidence>
<dbReference type="Proteomes" id="UP001217089">
    <property type="component" value="Unassembled WGS sequence"/>
</dbReference>
<evidence type="ECO:0000256" key="5">
    <source>
        <dbReference type="SAM" id="MobiDB-lite"/>
    </source>
</evidence>
<dbReference type="EMBL" id="JARBDR010000141">
    <property type="protein sequence ID" value="KAJ8320777.1"/>
    <property type="molecule type" value="Genomic_DNA"/>
</dbReference>
<keyword evidence="8" id="KW-1185">Reference proteome</keyword>
<dbReference type="InterPro" id="IPR036236">
    <property type="entry name" value="Znf_C2H2_sf"/>
</dbReference>
<dbReference type="PANTHER" id="PTHR23235:SF177">
    <property type="entry name" value="C2H2-TYPE DOMAIN-CONTAINING PROTEIN"/>
    <property type="match status" value="1"/>
</dbReference>
<keyword evidence="3" id="KW-0862">Zinc</keyword>
<comment type="caution">
    <text evidence="7">The sequence shown here is derived from an EMBL/GenBank/DDBJ whole genome shotgun (WGS) entry which is preliminary data.</text>
</comment>
<gene>
    <name evidence="7" type="ORF">KUTeg_002364</name>
</gene>
<dbReference type="Gene3D" id="3.30.160.60">
    <property type="entry name" value="Classic Zinc Finger"/>
    <property type="match status" value="6"/>
</dbReference>
<feature type="domain" description="C2H2-type" evidence="6">
    <location>
        <begin position="336"/>
        <end position="363"/>
    </location>
</feature>
<protein>
    <recommendedName>
        <fullName evidence="6">C2H2-type domain-containing protein</fullName>
    </recommendedName>
</protein>
<accession>A0ABQ9FVE9</accession>
<dbReference type="Pfam" id="PF00096">
    <property type="entry name" value="zf-C2H2"/>
    <property type="match status" value="6"/>
</dbReference>
<dbReference type="CDD" id="cd22547">
    <property type="entry name" value="SP6-9-like_N"/>
    <property type="match status" value="2"/>
</dbReference>
<reference evidence="7 8" key="1">
    <citation type="submission" date="2022-12" db="EMBL/GenBank/DDBJ databases">
        <title>Chromosome-level genome of Tegillarca granosa.</title>
        <authorList>
            <person name="Kim J."/>
        </authorList>
    </citation>
    <scope>NUCLEOTIDE SEQUENCE [LARGE SCALE GENOMIC DNA]</scope>
    <source>
        <strain evidence="7">Teg-2019</strain>
        <tissue evidence="7">Adductor muscle</tissue>
    </source>
</reference>